<dbReference type="Pfam" id="PF14508">
    <property type="entry name" value="GH97_N"/>
    <property type="match status" value="1"/>
</dbReference>
<dbReference type="InterPro" id="IPR019563">
    <property type="entry name" value="GH97_catalytic"/>
</dbReference>
<dbReference type="Pfam" id="PF14509">
    <property type="entry name" value="GH97_C"/>
    <property type="match status" value="1"/>
</dbReference>
<dbReference type="InterPro" id="IPR005084">
    <property type="entry name" value="CBM6"/>
</dbReference>
<dbReference type="GO" id="GO:0004553">
    <property type="term" value="F:hydrolase activity, hydrolyzing O-glycosyl compounds"/>
    <property type="evidence" value="ECO:0007669"/>
    <property type="project" value="InterPro"/>
</dbReference>
<evidence type="ECO:0000313" key="10">
    <source>
        <dbReference type="Proteomes" id="UP000188273"/>
    </source>
</evidence>
<dbReference type="Pfam" id="PF18099">
    <property type="entry name" value="CBM_35_2"/>
    <property type="match status" value="1"/>
</dbReference>
<dbReference type="InterPro" id="IPR029486">
    <property type="entry name" value="GH97_N"/>
</dbReference>
<dbReference type="InterPro" id="IPR013320">
    <property type="entry name" value="ConA-like_dom_sf"/>
</dbReference>
<feature type="signal peptide" evidence="6">
    <location>
        <begin position="1"/>
        <end position="20"/>
    </location>
</feature>
<dbReference type="InterPro" id="IPR013785">
    <property type="entry name" value="Aldolase_TIM"/>
</dbReference>
<protein>
    <recommendedName>
        <fullName evidence="2">Probable pectate lyase C</fullName>
    </recommendedName>
</protein>
<evidence type="ECO:0000259" key="7">
    <source>
        <dbReference type="PROSITE" id="PS51175"/>
    </source>
</evidence>
<evidence type="ECO:0000256" key="6">
    <source>
        <dbReference type="SAM" id="SignalP"/>
    </source>
</evidence>
<dbReference type="PROSITE" id="PS00018">
    <property type="entry name" value="EF_HAND_1"/>
    <property type="match status" value="1"/>
</dbReference>
<dbReference type="InterPro" id="IPR012334">
    <property type="entry name" value="Pectin_lyas_fold"/>
</dbReference>
<dbReference type="KEGG" id="pbu:L21SP3_01854"/>
<evidence type="ECO:0000256" key="2">
    <source>
        <dbReference type="ARBA" id="ARBA00016512"/>
    </source>
</evidence>
<name>A0A1Q2HRI2_9BACT</name>
<dbReference type="OrthoDB" id="9809583at2"/>
<dbReference type="InterPro" id="IPR041342">
    <property type="entry name" value="CBM35"/>
</dbReference>
<dbReference type="STRING" id="1940790.L21SP3_01854"/>
<dbReference type="GO" id="GO:0030246">
    <property type="term" value="F:carbohydrate binding"/>
    <property type="evidence" value="ECO:0007669"/>
    <property type="project" value="InterPro"/>
</dbReference>
<dbReference type="Gene3D" id="2.60.40.1180">
    <property type="entry name" value="Golgi alpha-mannosidase II"/>
    <property type="match status" value="1"/>
</dbReference>
<dbReference type="EMBL" id="CP019633">
    <property type="protein sequence ID" value="AQQ10032.1"/>
    <property type="molecule type" value="Genomic_DNA"/>
</dbReference>
<dbReference type="Gene3D" id="3.20.20.70">
    <property type="entry name" value="Aldolase class I"/>
    <property type="match status" value="1"/>
</dbReference>
<keyword evidence="5 9" id="KW-0326">Glycosidase</keyword>
<sequence length="2219" mass="245688" precursor="true">MRFSVCLIVVIIAAAVNCFGAVNISGPSGAVSAEIGVGESGLYYSAEFNGITAVENSDMGIEIDGIDYSGQNTLKAEQIETYSIDQAYPFRGGKSVAHNFCSGIKIPLDNQTSGQRWIVEARAYDDGFAFRYIIPSSSVRTVNKETTSFKMPAESDVWFFERDSHWKLKTYAGEWMKADISQMPEISPEGPVQGALLLFELPSGGYAGLTEAGMMNYSGMRYEAVGNNTFQANFTEGVSGFSIDGDITSPWRVVLFANDLNELVNTAIPCNLSSEPELPLYSSTDYIQPGRSVWRWWSKDTGTPEQEKQMIDFAEQLGFEYTIIDAGWESWPEKWTELADICDYAEQKDVRVIVWKHSGEIDSPASSWTQMAGFLDNISDAGAEGVKIDYINAESKDKIDFEIAALKLAAERQLVVNFHGCSKAAGQSRTYPNELTREGIRGLELNKMGKPLPAGHNAALPFTRFVLGHADYTPFTLTADKLGNTTVAHQLAGVVCFTSPLQVIAEDPAKLLAAENAPVTDILKDIPTVWDETIVLDGSSIGELAVLARRKDHRWFVGGINGAGQRDYSCDLSFLSNGSWSAKLLRDTPGSQTETQIDISEVAKNDSINIPINEAGGFVLVLTKNWISANTWEDNSQDHKWSEASNWSTGSAPSTANSWIKIIGGSMAAPADYPQINSVVQEIKNLKIGSAGSGQAKLTINPGGGLSVEGIINLGDYNNPDVEGVLIINGGSLNAGTGAGSGQLRVGVRNTDGTIHLNEGKITAENLFIPYSTGSSGRIYLNGGTLEVENLYMRNNPDLNQQSLIDIAGGTLVLPGNRIQTVKQFTHRGGITAYSGRSTLQIDYGLRNLGKTTVTAEPFDPFLAHAPYPGHGTKEVSLNPVLSWVPAEDAVSQDIYFGTDYQQVLNASRLPADFDGNRTVDLDDLAFFMSQWLLGSDYQQIVLNTKYVPALSYSQASQLPYNGSPAELCSQIEIEDYDEGGAGVGYYDTSTGNSYGQYRSDDVDIAKISELENQYAVMGSASEWLEYTVESRAGVYDISVRAACAYAGRSITLKLNDSELAEINLPDTGGWDEWQMVTVENVEIAQSGAGVLRLELQGGLMGLDRLRFINTSKPADLNEDQSVNLLDAAILSNNWKRFGPSSFKGSQTENTFSPGSLDYGERYYWRVDAVTPAEIRKGDLWEFDTEIYVDTEKPGWKLTFHDEFNGADLDWQKWESESGSPGHIDSSRWPENAVVENGNLRLLTKKEQRGGKEWTSGHIWSRIFKQKYGYWEARYKIADSTGLNNAFWMIETGDFEIDIDEGHYPDQMHTNVHNWAGTHWGEGHLLETGLPLSEEYHTRALEWTPEELIWYFDGTEVRRWNYETKDISLDKPVAVRFSTAVVQWAGEVTDELDGTSMDIDYVRVYERSNEAFNPYPEDNAAGISTEVKLGWESGMQTAQTGGHHIYFGTSRDAVLNADTQSPEYAGCSDQPIFDPGSLSANTTYYWRIDQTDGEQVWKGFVWEFDTWQDAPEKIAPDSLEAFASGVSQYGEREPIYAVNGAGLTESGHTNQVNENMWMTDQQTGWFKIDLNNHFDLHLFEMKVWNFNMAGYTERGVKQADIYYSDSPSDPGSPAENPSAWNILAPAGSQQFPKASGEDDYDNPAVIEFPLNANARWIYFDINSNHNGDRYAGLSEIMFERPDSISVQQFGAYPDDSQDDAQALRSALSYARENNIRRIVFQPGQYDFRSKESRPGKGHANLFAMDLPGLIFEGAVNPDGSPAAKIVRHYEFSNDWYPTAIIHFEGCDGLQFRNLIFDNSPQYCTSGQVVEKTGDSVTVEIFEGLPYIDNTLCYCANAWDLETGRLKHVESLTYGGDVDKNKDELIWRKVHGGSGRRVRLESDYFTDKIEAGEGISWHFGWRGLQLKFIQCDDLYVENVKTLNAAGFAMISSNCEDIYAKDVQIRAEGGQLPVGPRDGWKLYACRGEVLIEDMYCEGVRWDGQNVHGSFCWVTEKLDAQTVKMTKKFSSAYPIHQGTKVILWDNSNPYELTVQTSSLQRLEDGSPEFTVSFSQDIPSFVNEGTIASIYSWNIDSYKLKNCDFAKIAGSAGIIRNDGAVFEGCSYDNIMYPALVLGANVNEGEGTFTKNVTIRNSAFSDSGWVDRQNAKGLIGIQTGGTSLCYMNNIQIIDSSFEQAEIGIDISGAEDVLIQGNTFQDIGQPWKIDDDSTSSIAFENNKIY</sequence>
<dbReference type="InterPro" id="IPR029483">
    <property type="entry name" value="GH97_C"/>
</dbReference>
<keyword evidence="3 6" id="KW-0732">Signal</keyword>
<dbReference type="Proteomes" id="UP000188273">
    <property type="component" value="Chromosome"/>
</dbReference>
<dbReference type="PROSITE" id="PS51175">
    <property type="entry name" value="CBM6"/>
    <property type="match status" value="1"/>
</dbReference>
<dbReference type="InterPro" id="IPR008979">
    <property type="entry name" value="Galactose-bd-like_sf"/>
</dbReference>
<evidence type="ECO:0000256" key="4">
    <source>
        <dbReference type="ARBA" id="ARBA00022801"/>
    </source>
</evidence>
<feature type="domain" description="GH16" evidence="8">
    <location>
        <begin position="1186"/>
        <end position="1410"/>
    </location>
</feature>
<evidence type="ECO:0000256" key="3">
    <source>
        <dbReference type="ARBA" id="ARBA00022729"/>
    </source>
</evidence>
<dbReference type="InterPro" id="IPR000757">
    <property type="entry name" value="Beta-glucanase-like"/>
</dbReference>
<dbReference type="InterPro" id="IPR017853">
    <property type="entry name" value="GH"/>
</dbReference>
<comment type="similarity">
    <text evidence="1">Belongs to the glycosyl hydrolase 16 family.</text>
</comment>
<dbReference type="SUPFAM" id="SSF49899">
    <property type="entry name" value="Concanavalin A-like lectins/glucanases"/>
    <property type="match status" value="1"/>
</dbReference>
<dbReference type="Gene3D" id="2.60.120.200">
    <property type="match status" value="1"/>
</dbReference>
<dbReference type="InterPro" id="IPR014718">
    <property type="entry name" value="GH-type_carb-bd"/>
</dbReference>
<dbReference type="InterPro" id="IPR018247">
    <property type="entry name" value="EF_Hand_1_Ca_BS"/>
</dbReference>
<dbReference type="SUPFAM" id="SSF51126">
    <property type="entry name" value="Pectin lyase-like"/>
    <property type="match status" value="1"/>
</dbReference>
<dbReference type="GO" id="GO:0005975">
    <property type="term" value="P:carbohydrate metabolic process"/>
    <property type="evidence" value="ECO:0007669"/>
    <property type="project" value="InterPro"/>
</dbReference>
<evidence type="ECO:0000256" key="5">
    <source>
        <dbReference type="ARBA" id="ARBA00023295"/>
    </source>
</evidence>
<dbReference type="InterPro" id="IPR011050">
    <property type="entry name" value="Pectin_lyase_fold/virulence"/>
</dbReference>
<dbReference type="InterPro" id="IPR052720">
    <property type="entry name" value="Glycosyl_hydrolase_97"/>
</dbReference>
<evidence type="ECO:0000313" key="9">
    <source>
        <dbReference type="EMBL" id="AQQ10032.1"/>
    </source>
</evidence>
<dbReference type="RefSeq" id="WP_077540893.1">
    <property type="nucleotide sequence ID" value="NZ_CP019633.1"/>
</dbReference>
<dbReference type="CDD" id="cd00413">
    <property type="entry name" value="Glyco_hydrolase_16"/>
    <property type="match status" value="1"/>
</dbReference>
<evidence type="ECO:0000259" key="8">
    <source>
        <dbReference type="PROSITE" id="PS51762"/>
    </source>
</evidence>
<reference evidence="10" key="1">
    <citation type="submission" date="2017-02" db="EMBL/GenBank/DDBJ databases">
        <title>Comparative genomics and description of representatives of a novel lineage of planctomycetes thriving in anoxic sediments.</title>
        <authorList>
            <person name="Spring S."/>
            <person name="Bunk B."/>
            <person name="Sproer C."/>
            <person name="Klenk H.-P."/>
        </authorList>
    </citation>
    <scope>NUCLEOTIDE SEQUENCE [LARGE SCALE GENOMIC DNA]</scope>
    <source>
        <strain evidence="10">L21-RPul-D3</strain>
    </source>
</reference>
<accession>A0A1Q2HRI2</accession>
<dbReference type="Gene3D" id="2.60.120.260">
    <property type="entry name" value="Galactose-binding domain-like"/>
    <property type="match status" value="2"/>
</dbReference>
<dbReference type="Pfam" id="PF00722">
    <property type="entry name" value="Glyco_hydro_16"/>
    <property type="match status" value="1"/>
</dbReference>
<dbReference type="PANTHER" id="PTHR35803">
    <property type="entry name" value="GLUCAN 1,4-ALPHA-GLUCOSIDASE SUSB-RELATED"/>
    <property type="match status" value="1"/>
</dbReference>
<dbReference type="CDD" id="cd04080">
    <property type="entry name" value="CBM6_cellulase-like"/>
    <property type="match status" value="1"/>
</dbReference>
<dbReference type="SMART" id="SM00606">
    <property type="entry name" value="CBD_IV"/>
    <property type="match status" value="1"/>
</dbReference>
<dbReference type="PROSITE" id="PS51762">
    <property type="entry name" value="GH16_2"/>
    <property type="match status" value="1"/>
</dbReference>
<dbReference type="Pfam" id="PF10566">
    <property type="entry name" value="Glyco_hydro_97"/>
    <property type="match status" value="1"/>
</dbReference>
<keyword evidence="10" id="KW-1185">Reference proteome</keyword>
<dbReference type="InterPro" id="IPR013780">
    <property type="entry name" value="Glyco_hydro_b"/>
</dbReference>
<keyword evidence="4 9" id="KW-0378">Hydrolase</keyword>
<evidence type="ECO:0000256" key="1">
    <source>
        <dbReference type="ARBA" id="ARBA00006865"/>
    </source>
</evidence>
<gene>
    <name evidence="9" type="ORF">L21SP3_01854</name>
</gene>
<organism evidence="9 10">
    <name type="scientific">Sedimentisphaera cyanobacteriorum</name>
    <dbReference type="NCBI Taxonomy" id="1940790"/>
    <lineage>
        <taxon>Bacteria</taxon>
        <taxon>Pseudomonadati</taxon>
        <taxon>Planctomycetota</taxon>
        <taxon>Phycisphaerae</taxon>
        <taxon>Sedimentisphaerales</taxon>
        <taxon>Sedimentisphaeraceae</taxon>
        <taxon>Sedimentisphaera</taxon>
    </lineage>
</organism>
<dbReference type="PANTHER" id="PTHR35803:SF2">
    <property type="entry name" value="RETAINING ALPHA-GALACTOSIDASE"/>
    <property type="match status" value="1"/>
</dbReference>
<proteinExistence type="inferred from homology"/>
<dbReference type="SUPFAM" id="SSF51445">
    <property type="entry name" value="(Trans)glycosidases"/>
    <property type="match status" value="1"/>
</dbReference>
<dbReference type="InterPro" id="IPR006584">
    <property type="entry name" value="Cellulose-bd_IV"/>
</dbReference>
<feature type="chain" id="PRO_5013179413" description="Probable pectate lyase C" evidence="6">
    <location>
        <begin position="21"/>
        <end position="2219"/>
    </location>
</feature>
<dbReference type="Gene3D" id="2.70.98.10">
    <property type="match status" value="1"/>
</dbReference>
<dbReference type="Gene3D" id="2.160.20.10">
    <property type="entry name" value="Single-stranded right-handed beta-helix, Pectin lyase-like"/>
    <property type="match status" value="3"/>
</dbReference>
<feature type="domain" description="CBM6" evidence="7">
    <location>
        <begin position="970"/>
        <end position="1109"/>
    </location>
</feature>
<dbReference type="SUPFAM" id="SSF49785">
    <property type="entry name" value="Galactose-binding domain-like"/>
    <property type="match status" value="2"/>
</dbReference>